<dbReference type="OrthoDB" id="4337269at2"/>
<protein>
    <recommendedName>
        <fullName evidence="4">ABC transporter</fullName>
    </recommendedName>
</protein>
<evidence type="ECO:0000256" key="1">
    <source>
        <dbReference type="SAM" id="Phobius"/>
    </source>
</evidence>
<evidence type="ECO:0000313" key="3">
    <source>
        <dbReference type="Proteomes" id="UP000219072"/>
    </source>
</evidence>
<feature type="transmembrane region" description="Helical" evidence="1">
    <location>
        <begin position="82"/>
        <end position="111"/>
    </location>
</feature>
<feature type="transmembrane region" description="Helical" evidence="1">
    <location>
        <begin position="197"/>
        <end position="215"/>
    </location>
</feature>
<organism evidence="2 3">
    <name type="scientific">Streptomyces zhaozhouensis</name>
    <dbReference type="NCBI Taxonomy" id="1300267"/>
    <lineage>
        <taxon>Bacteria</taxon>
        <taxon>Bacillati</taxon>
        <taxon>Actinomycetota</taxon>
        <taxon>Actinomycetes</taxon>
        <taxon>Kitasatosporales</taxon>
        <taxon>Streptomycetaceae</taxon>
        <taxon>Streptomyces</taxon>
    </lineage>
</organism>
<feature type="transmembrane region" description="Helical" evidence="1">
    <location>
        <begin position="158"/>
        <end position="177"/>
    </location>
</feature>
<dbReference type="EMBL" id="OCNE01000021">
    <property type="protein sequence ID" value="SOD65176.1"/>
    <property type="molecule type" value="Genomic_DNA"/>
</dbReference>
<keyword evidence="1" id="KW-0472">Membrane</keyword>
<feature type="transmembrane region" description="Helical" evidence="1">
    <location>
        <begin position="123"/>
        <end position="146"/>
    </location>
</feature>
<dbReference type="Proteomes" id="UP000219072">
    <property type="component" value="Unassembled WGS sequence"/>
</dbReference>
<gene>
    <name evidence="2" type="ORF">SAMN06297387_12132</name>
</gene>
<name>A0A286E2P6_9ACTN</name>
<reference evidence="2 3" key="1">
    <citation type="submission" date="2017-09" db="EMBL/GenBank/DDBJ databases">
        <authorList>
            <person name="Ehlers B."/>
            <person name="Leendertz F.H."/>
        </authorList>
    </citation>
    <scope>NUCLEOTIDE SEQUENCE [LARGE SCALE GENOMIC DNA]</scope>
    <source>
        <strain evidence="2 3">CGMCC 4.7095</strain>
    </source>
</reference>
<dbReference type="RefSeq" id="WP_097233361.1">
    <property type="nucleotide sequence ID" value="NZ_OCNE01000021.1"/>
</dbReference>
<proteinExistence type="predicted"/>
<evidence type="ECO:0008006" key="4">
    <source>
        <dbReference type="Google" id="ProtNLM"/>
    </source>
</evidence>
<evidence type="ECO:0000313" key="2">
    <source>
        <dbReference type="EMBL" id="SOD65176.1"/>
    </source>
</evidence>
<dbReference type="AlphaFoldDB" id="A0A286E2P6"/>
<keyword evidence="1" id="KW-1133">Transmembrane helix</keyword>
<sequence length="222" mass="22236">MRALLWYQATLLLRSRHVLPPALLHLAVLAVGFSPGDPILDSLAVNAAVALPTAVWLTWACTHNEPPAARSCTAAATSPRRAQLACLLTGAGAAGLLAGVCCAAVALLAGGHAGDRATAVSRLPALGAGLTATLVCVLAGTALGALCGRPMLRGRARAFLLALGGSVALLAAGASPANAAVSELVRGNQDGTVRQPLLPLLVVLTATALVTALACRRAERGE</sequence>
<keyword evidence="1" id="KW-0812">Transmembrane</keyword>
<keyword evidence="3" id="KW-1185">Reference proteome</keyword>
<accession>A0A286E2P6</accession>